<sequence>SLRLRSSHDHSVKLRRNSVADFWRCEDLCALQGSVPLPAGRASLREGLLDFNTDRLRGSFFQPRLGETGCDRNKVYRSCVPAIRNKDVTFQLCKAHECCASTSGALRNLELSGLVLRERDLTMNHAKLLDRKRELQFWEVIEKEKLLLELA</sequence>
<comment type="caution">
    <text evidence="1">The sequence shown here is derived from an EMBL/GenBank/DDBJ whole genome shotgun (WGS) entry which is preliminary data.</text>
</comment>
<dbReference type="PANTHER" id="PTHR24110:SF3">
    <property type="entry name" value="CENTROSOMAL PROTEIN OF 78 KDA"/>
    <property type="match status" value="1"/>
</dbReference>
<proteinExistence type="predicted"/>
<dbReference type="AlphaFoldDB" id="A0A4U1FGR3"/>
<reference evidence="2" key="1">
    <citation type="journal article" date="2019" name="IScience">
        <title>Narwhal Genome Reveals Long-Term Low Genetic Diversity despite Current Large Abundance Size.</title>
        <authorList>
            <person name="Westbury M.V."/>
            <person name="Petersen B."/>
            <person name="Garde E."/>
            <person name="Heide-Jorgensen M.P."/>
            <person name="Lorenzen E.D."/>
        </authorList>
    </citation>
    <scope>NUCLEOTIDE SEQUENCE [LARGE SCALE GENOMIC DNA]</scope>
</reference>
<name>A0A4U1FGR3_MONMO</name>
<dbReference type="GO" id="GO:0036064">
    <property type="term" value="C:ciliary basal body"/>
    <property type="evidence" value="ECO:0007669"/>
    <property type="project" value="TreeGrafter"/>
</dbReference>
<feature type="non-terminal residue" evidence="1">
    <location>
        <position position="1"/>
    </location>
</feature>
<evidence type="ECO:0000313" key="2">
    <source>
        <dbReference type="Proteomes" id="UP000308365"/>
    </source>
</evidence>
<gene>
    <name evidence="1" type="ORF">EI555_014453</name>
</gene>
<dbReference type="EMBL" id="RWIC01000179">
    <property type="protein sequence ID" value="TKC48096.1"/>
    <property type="molecule type" value="Genomic_DNA"/>
</dbReference>
<dbReference type="GO" id="GO:0005813">
    <property type="term" value="C:centrosome"/>
    <property type="evidence" value="ECO:0007669"/>
    <property type="project" value="TreeGrafter"/>
</dbReference>
<organism evidence="1 2">
    <name type="scientific">Monodon monoceros</name>
    <name type="common">Narwhal</name>
    <name type="synonym">Ceratodon monodon</name>
    <dbReference type="NCBI Taxonomy" id="40151"/>
    <lineage>
        <taxon>Eukaryota</taxon>
        <taxon>Metazoa</taxon>
        <taxon>Chordata</taxon>
        <taxon>Craniata</taxon>
        <taxon>Vertebrata</taxon>
        <taxon>Euteleostomi</taxon>
        <taxon>Mammalia</taxon>
        <taxon>Eutheria</taxon>
        <taxon>Laurasiatheria</taxon>
        <taxon>Artiodactyla</taxon>
        <taxon>Whippomorpha</taxon>
        <taxon>Cetacea</taxon>
        <taxon>Odontoceti</taxon>
        <taxon>Monodontidae</taxon>
        <taxon>Monodon</taxon>
    </lineage>
</organism>
<evidence type="ECO:0000313" key="1">
    <source>
        <dbReference type="EMBL" id="TKC48096.1"/>
    </source>
</evidence>
<dbReference type="PANTHER" id="PTHR24110">
    <property type="entry name" value="CENTROSOMAL PROTEIN OF 78 KDA"/>
    <property type="match status" value="1"/>
</dbReference>
<dbReference type="GO" id="GO:0044782">
    <property type="term" value="P:cilium organization"/>
    <property type="evidence" value="ECO:0007669"/>
    <property type="project" value="TreeGrafter"/>
</dbReference>
<dbReference type="Proteomes" id="UP000308365">
    <property type="component" value="Unassembled WGS sequence"/>
</dbReference>
<accession>A0A4U1FGR3</accession>
<protein>
    <submittedName>
        <fullName evidence="1">Uncharacterized protein</fullName>
    </submittedName>
</protein>